<organism evidence="3 4">
    <name type="scientific">Listeria immobilis</name>
    <dbReference type="NCBI Taxonomy" id="2713502"/>
    <lineage>
        <taxon>Bacteria</taxon>
        <taxon>Bacillati</taxon>
        <taxon>Bacillota</taxon>
        <taxon>Bacilli</taxon>
        <taxon>Bacillales</taxon>
        <taxon>Listeriaceae</taxon>
        <taxon>Listeria</taxon>
    </lineage>
</organism>
<dbReference type="InterPro" id="IPR050248">
    <property type="entry name" value="Polysacc_deacetylase_ArnD"/>
</dbReference>
<keyword evidence="1" id="KW-0812">Transmembrane</keyword>
<dbReference type="SUPFAM" id="SSF88713">
    <property type="entry name" value="Glycoside hydrolase/deacetylase"/>
    <property type="match status" value="1"/>
</dbReference>
<evidence type="ECO:0000256" key="1">
    <source>
        <dbReference type="SAM" id="Phobius"/>
    </source>
</evidence>
<dbReference type="Pfam" id="PF01522">
    <property type="entry name" value="Polysacc_deac_1"/>
    <property type="match status" value="1"/>
</dbReference>
<evidence type="ECO:0000313" key="3">
    <source>
        <dbReference type="EMBL" id="MBC1488939.1"/>
    </source>
</evidence>
<protein>
    <submittedName>
        <fullName evidence="3">Polysaccharide deacetylase</fullName>
    </submittedName>
</protein>
<dbReference type="CDD" id="cd10944">
    <property type="entry name" value="CE4_SmPgdA_like"/>
    <property type="match status" value="1"/>
</dbReference>
<keyword evidence="1" id="KW-0472">Membrane</keyword>
<dbReference type="Gene3D" id="3.20.20.370">
    <property type="entry name" value="Glycoside hydrolase/deacetylase"/>
    <property type="match status" value="1"/>
</dbReference>
<evidence type="ECO:0000313" key="4">
    <source>
        <dbReference type="Proteomes" id="UP000561617"/>
    </source>
</evidence>
<proteinExistence type="predicted"/>
<accession>A0A7X0X7G0</accession>
<feature type="transmembrane region" description="Helical" evidence="1">
    <location>
        <begin position="12"/>
        <end position="37"/>
    </location>
</feature>
<dbReference type="InterPro" id="IPR011330">
    <property type="entry name" value="Glyco_hydro/deAcase_b/a-brl"/>
</dbReference>
<dbReference type="RefSeq" id="WP_185381023.1">
    <property type="nucleotide sequence ID" value="NZ_JAASTW010000008.1"/>
</dbReference>
<feature type="domain" description="NodB homology" evidence="2">
    <location>
        <begin position="79"/>
        <end position="266"/>
    </location>
</feature>
<name>A0A7X0X7G0_9LIST</name>
<keyword evidence="1" id="KW-1133">Transmembrane helix</keyword>
<dbReference type="AlphaFoldDB" id="A0A7X0X7G0"/>
<dbReference type="GO" id="GO:0016810">
    <property type="term" value="F:hydrolase activity, acting on carbon-nitrogen (but not peptide) bonds"/>
    <property type="evidence" value="ECO:0007669"/>
    <property type="project" value="InterPro"/>
</dbReference>
<dbReference type="PANTHER" id="PTHR10587:SF125">
    <property type="entry name" value="POLYSACCHARIDE DEACETYLASE YHEN-RELATED"/>
    <property type="match status" value="1"/>
</dbReference>
<dbReference type="GO" id="GO:0005975">
    <property type="term" value="P:carbohydrate metabolic process"/>
    <property type="evidence" value="ECO:0007669"/>
    <property type="project" value="InterPro"/>
</dbReference>
<reference evidence="3 4" key="1">
    <citation type="submission" date="2020-03" db="EMBL/GenBank/DDBJ databases">
        <title>Soil Listeria distribution.</title>
        <authorList>
            <person name="Liao J."/>
            <person name="Wiedmann M."/>
        </authorList>
    </citation>
    <scope>NUCLEOTIDE SEQUENCE [LARGE SCALE GENOMIC DNA]</scope>
    <source>
        <strain evidence="3 4">FSL L7-1554</strain>
    </source>
</reference>
<dbReference type="PROSITE" id="PS51677">
    <property type="entry name" value="NODB"/>
    <property type="match status" value="1"/>
</dbReference>
<gene>
    <name evidence="3" type="ORF">HCJ38_07940</name>
</gene>
<dbReference type="InterPro" id="IPR002509">
    <property type="entry name" value="NODB_dom"/>
</dbReference>
<dbReference type="Proteomes" id="UP000561617">
    <property type="component" value="Unassembled WGS sequence"/>
</dbReference>
<dbReference type="PANTHER" id="PTHR10587">
    <property type="entry name" value="GLYCOSYL TRANSFERASE-RELATED"/>
    <property type="match status" value="1"/>
</dbReference>
<sequence length="280" mass="32173">MKKRKTNKRNLLIFFLICLIPICLLSVILVIKSFVFVDNTNASSEYPVKTPPAKQFVTKEITDKLKPKKIDQPVKLDGKTVFLTFDDGPTTYLNEFISILNKAEAPATFFFVGNSLEQMNKETASTLVKSGHSIGLHSYSHDAKLLYRDTNPTFIPEMERLKTAIQNNTGVTTNLIRAPYGSTYLTDSEYQNVKQKGFKMLDWNVDSNDWRYKDNAESVIQSVMTQVKNLEQSNEPLVILFHERKNTLQALPTIIKQLKDKGYRFDAYYEKTPFTEIFKD</sequence>
<dbReference type="EMBL" id="JAASTW010000008">
    <property type="protein sequence ID" value="MBC1488939.1"/>
    <property type="molecule type" value="Genomic_DNA"/>
</dbReference>
<evidence type="ECO:0000259" key="2">
    <source>
        <dbReference type="PROSITE" id="PS51677"/>
    </source>
</evidence>
<comment type="caution">
    <text evidence="3">The sequence shown here is derived from an EMBL/GenBank/DDBJ whole genome shotgun (WGS) entry which is preliminary data.</text>
</comment>